<feature type="compositionally biased region" description="Gly residues" evidence="1">
    <location>
        <begin position="533"/>
        <end position="542"/>
    </location>
</feature>
<sequence>MENKENNNSENISSLKKEEENKMETENVENIEEHEPLTTKVYYYVDDQKMPYSTEVPVPPSKITLEVKAEIRDEYECLKPCANGRFELFLLSDNGCGRMIQRPIDQKHHHHGFAQRQVLAPSHFQSQKNCGVRASMMAGKRPASHYIMEHSKFVEGDSSPEEENITNNQLFGESNFASSLSDGDSQYTTDFTSVSQQNHFASRYALQNQPNNKGANSKPYWTREKRKRYRRQRSPPSSFLSSTFDDTEVSMSVDVTFNMDTRRPFGMSVVVKRNRYFYGIVVHEVSPNSLVALDGRIKKGFILLEINGISLDEYETPEAAVNVLSTAVRQAVESRGQLKLTCSRGDVLTPAHNIFRPPQSEPVRPIDPTAWVQHTNAARAPPVISPSMLIPTKTSIYANAMAATTNNNNLIAAVGKDGSEFAGVVEHQMDPEEEKVMGEVESAVDNFKMPSIPPKVIPAGARKGLGKARKAFGKHLDEELQQDELPPENPKPEGGNPAKKPEGGGDQQPKVPEGTTPPPHGDPTDPPPANGTVGHGGGGGGNDTETTPPDPGNNSTTSGPESTSGDGSGSDPPEETNETETPIVDGSTTDSGSKPSPGKTPASSTTTTTTTTTPAPTEKSGSVIIIVIIVVVVLCCIGGIVAFFLLSGKKSEDEAKEGDAEAGTKSSASAAGGAESEAKTTEGADKSATEEGSKKEDDEKKDGEGEEKTAESAAEGGAGGTSGEEGTAKEAGTDAEDAADDSKPASTEAGNGGSANHLQSEEQKLAHPHKSEGEKQE</sequence>
<evidence type="ECO:0000313" key="4">
    <source>
        <dbReference type="Proteomes" id="UP000887561"/>
    </source>
</evidence>
<feature type="compositionally biased region" description="Basic and acidic residues" evidence="1">
    <location>
        <begin position="759"/>
        <end position="777"/>
    </location>
</feature>
<evidence type="ECO:0000259" key="3">
    <source>
        <dbReference type="PROSITE" id="PS50106"/>
    </source>
</evidence>
<dbReference type="WBParaSite" id="scaffold2417_cov196.g4831">
    <property type="protein sequence ID" value="scaffold2417_cov196.g4831"/>
    <property type="gene ID" value="scaffold2417_cov196.g4831"/>
</dbReference>
<dbReference type="SMART" id="SM00228">
    <property type="entry name" value="PDZ"/>
    <property type="match status" value="1"/>
</dbReference>
<feature type="compositionally biased region" description="Basic residues" evidence="1">
    <location>
        <begin position="224"/>
        <end position="233"/>
    </location>
</feature>
<dbReference type="InterPro" id="IPR015506">
    <property type="entry name" value="Dsh/Dvl-rel"/>
</dbReference>
<keyword evidence="2" id="KW-0472">Membrane</keyword>
<proteinExistence type="predicted"/>
<keyword evidence="2" id="KW-0812">Transmembrane</keyword>
<feature type="region of interest" description="Disordered" evidence="1">
    <location>
        <begin position="203"/>
        <end position="242"/>
    </location>
</feature>
<dbReference type="PANTHER" id="PTHR10878">
    <property type="entry name" value="SEGMENT POLARITY PROTEIN DISHEVELLED"/>
    <property type="match status" value="1"/>
</dbReference>
<feature type="transmembrane region" description="Helical" evidence="2">
    <location>
        <begin position="623"/>
        <end position="646"/>
    </location>
</feature>
<accession>A0A915LZV9</accession>
<feature type="compositionally biased region" description="Low complexity" evidence="1">
    <location>
        <begin position="661"/>
        <end position="675"/>
    </location>
</feature>
<keyword evidence="4" id="KW-1185">Reference proteome</keyword>
<keyword evidence="2" id="KW-1133">Transmembrane helix</keyword>
<feature type="compositionally biased region" description="Basic and acidic residues" evidence="1">
    <location>
        <begin position="15"/>
        <end position="28"/>
    </location>
</feature>
<evidence type="ECO:0000256" key="1">
    <source>
        <dbReference type="SAM" id="MobiDB-lite"/>
    </source>
</evidence>
<dbReference type="SMART" id="SM00021">
    <property type="entry name" value="DAX"/>
    <property type="match status" value="1"/>
</dbReference>
<feature type="compositionally biased region" description="Low complexity" evidence="1">
    <location>
        <begin position="591"/>
        <end position="623"/>
    </location>
</feature>
<protein>
    <submittedName>
        <fullName evidence="5">PDZ domain-containing protein</fullName>
    </submittedName>
</protein>
<dbReference type="GO" id="GO:0060070">
    <property type="term" value="P:canonical Wnt signaling pathway"/>
    <property type="evidence" value="ECO:0007669"/>
    <property type="project" value="TreeGrafter"/>
</dbReference>
<name>A0A915LZV9_MELJA</name>
<dbReference type="Pfam" id="PF00595">
    <property type="entry name" value="PDZ"/>
    <property type="match status" value="1"/>
</dbReference>
<feature type="compositionally biased region" description="Polar residues" evidence="1">
    <location>
        <begin position="744"/>
        <end position="758"/>
    </location>
</feature>
<feature type="compositionally biased region" description="Basic and acidic residues" evidence="1">
    <location>
        <begin position="650"/>
        <end position="659"/>
    </location>
</feature>
<dbReference type="Proteomes" id="UP000887561">
    <property type="component" value="Unplaced"/>
</dbReference>
<feature type="compositionally biased region" description="Polar residues" evidence="1">
    <location>
        <begin position="203"/>
        <end position="215"/>
    </location>
</feature>
<dbReference type="GO" id="GO:0005829">
    <property type="term" value="C:cytosol"/>
    <property type="evidence" value="ECO:0007669"/>
    <property type="project" value="TreeGrafter"/>
</dbReference>
<dbReference type="Gene3D" id="2.30.42.10">
    <property type="match status" value="1"/>
</dbReference>
<feature type="compositionally biased region" description="Pro residues" evidence="1">
    <location>
        <begin position="515"/>
        <end position="529"/>
    </location>
</feature>
<organism evidence="4 5">
    <name type="scientific">Meloidogyne javanica</name>
    <name type="common">Root-knot nematode worm</name>
    <dbReference type="NCBI Taxonomy" id="6303"/>
    <lineage>
        <taxon>Eukaryota</taxon>
        <taxon>Metazoa</taxon>
        <taxon>Ecdysozoa</taxon>
        <taxon>Nematoda</taxon>
        <taxon>Chromadorea</taxon>
        <taxon>Rhabditida</taxon>
        <taxon>Tylenchina</taxon>
        <taxon>Tylenchomorpha</taxon>
        <taxon>Tylenchoidea</taxon>
        <taxon>Meloidogynidae</taxon>
        <taxon>Meloidogyninae</taxon>
        <taxon>Meloidogyne</taxon>
        <taxon>Meloidogyne incognita group</taxon>
    </lineage>
</organism>
<feature type="compositionally biased region" description="Basic and acidic residues" evidence="1">
    <location>
        <begin position="676"/>
        <end position="710"/>
    </location>
</feature>
<feature type="compositionally biased region" description="Low complexity" evidence="1">
    <location>
        <begin position="543"/>
        <end position="571"/>
    </location>
</feature>
<evidence type="ECO:0000313" key="5">
    <source>
        <dbReference type="WBParaSite" id="scaffold2417_cov196.g4831"/>
    </source>
</evidence>
<dbReference type="InterPro" id="IPR001158">
    <property type="entry name" value="DIX"/>
</dbReference>
<dbReference type="GO" id="GO:0005109">
    <property type="term" value="F:frizzled binding"/>
    <property type="evidence" value="ECO:0007669"/>
    <property type="project" value="TreeGrafter"/>
</dbReference>
<dbReference type="PROSITE" id="PS50106">
    <property type="entry name" value="PDZ"/>
    <property type="match status" value="1"/>
</dbReference>
<dbReference type="InterPro" id="IPR036034">
    <property type="entry name" value="PDZ_sf"/>
</dbReference>
<dbReference type="PANTHER" id="PTHR10878:SF25">
    <property type="entry name" value="SEGMENT POLARITY PROTEIN DISHEVELLED"/>
    <property type="match status" value="1"/>
</dbReference>
<evidence type="ECO:0000256" key="2">
    <source>
        <dbReference type="SAM" id="Phobius"/>
    </source>
</evidence>
<feature type="region of interest" description="Disordered" evidence="1">
    <location>
        <begin position="650"/>
        <end position="777"/>
    </location>
</feature>
<dbReference type="AlphaFoldDB" id="A0A915LZV9"/>
<reference evidence="5" key="1">
    <citation type="submission" date="2022-11" db="UniProtKB">
        <authorList>
            <consortium name="WormBaseParasite"/>
        </authorList>
    </citation>
    <scope>IDENTIFICATION</scope>
</reference>
<feature type="region of interest" description="Disordered" evidence="1">
    <location>
        <begin position="1"/>
        <end position="28"/>
    </location>
</feature>
<dbReference type="Pfam" id="PF00778">
    <property type="entry name" value="DIX"/>
    <property type="match status" value="1"/>
</dbReference>
<feature type="region of interest" description="Disordered" evidence="1">
    <location>
        <begin position="478"/>
        <end position="623"/>
    </location>
</feature>
<feature type="domain" description="PDZ" evidence="3">
    <location>
        <begin position="254"/>
        <end position="319"/>
    </location>
</feature>
<dbReference type="InterPro" id="IPR001478">
    <property type="entry name" value="PDZ"/>
</dbReference>
<dbReference type="SUPFAM" id="SSF50156">
    <property type="entry name" value="PDZ domain-like"/>
    <property type="match status" value="1"/>
</dbReference>